<sequence length="82" mass="9076">MYEDDVQRGRGPNLKESSTIIPFRVTGASERVTECISDQMDGSDSSPAVQNDQERRVEGHAHPSLVMSCLTRCLTPQNKLAK</sequence>
<dbReference type="AlphaFoldDB" id="A0AAV6UPM1"/>
<organism evidence="2 3">
    <name type="scientific">Oedothorax gibbosus</name>
    <dbReference type="NCBI Taxonomy" id="931172"/>
    <lineage>
        <taxon>Eukaryota</taxon>
        <taxon>Metazoa</taxon>
        <taxon>Ecdysozoa</taxon>
        <taxon>Arthropoda</taxon>
        <taxon>Chelicerata</taxon>
        <taxon>Arachnida</taxon>
        <taxon>Araneae</taxon>
        <taxon>Araneomorphae</taxon>
        <taxon>Entelegynae</taxon>
        <taxon>Araneoidea</taxon>
        <taxon>Linyphiidae</taxon>
        <taxon>Erigoninae</taxon>
        <taxon>Oedothorax</taxon>
    </lineage>
</organism>
<accession>A0AAV6UPM1</accession>
<feature type="compositionally biased region" description="Polar residues" evidence="1">
    <location>
        <begin position="40"/>
        <end position="51"/>
    </location>
</feature>
<dbReference type="Proteomes" id="UP000827092">
    <property type="component" value="Unassembled WGS sequence"/>
</dbReference>
<feature type="region of interest" description="Disordered" evidence="1">
    <location>
        <begin position="1"/>
        <end position="22"/>
    </location>
</feature>
<feature type="region of interest" description="Disordered" evidence="1">
    <location>
        <begin position="37"/>
        <end position="61"/>
    </location>
</feature>
<gene>
    <name evidence="2" type="ORF">JTE90_000707</name>
</gene>
<protein>
    <submittedName>
        <fullName evidence="2">Uncharacterized protein</fullName>
    </submittedName>
</protein>
<dbReference type="EMBL" id="JAFNEN010000325">
    <property type="protein sequence ID" value="KAG8185718.1"/>
    <property type="molecule type" value="Genomic_DNA"/>
</dbReference>
<evidence type="ECO:0000313" key="3">
    <source>
        <dbReference type="Proteomes" id="UP000827092"/>
    </source>
</evidence>
<reference evidence="2 3" key="1">
    <citation type="journal article" date="2022" name="Nat. Ecol. Evol.">
        <title>A masculinizing supergene underlies an exaggerated male reproductive morph in a spider.</title>
        <authorList>
            <person name="Hendrickx F."/>
            <person name="De Corte Z."/>
            <person name="Sonet G."/>
            <person name="Van Belleghem S.M."/>
            <person name="Kostlbacher S."/>
            <person name="Vangestel C."/>
        </authorList>
    </citation>
    <scope>NUCLEOTIDE SEQUENCE [LARGE SCALE GENOMIC DNA]</scope>
    <source>
        <strain evidence="2">W744_W776</strain>
    </source>
</reference>
<feature type="compositionally biased region" description="Basic and acidic residues" evidence="1">
    <location>
        <begin position="52"/>
        <end position="61"/>
    </location>
</feature>
<proteinExistence type="predicted"/>
<keyword evidence="3" id="KW-1185">Reference proteome</keyword>
<comment type="caution">
    <text evidence="2">The sequence shown here is derived from an EMBL/GenBank/DDBJ whole genome shotgun (WGS) entry which is preliminary data.</text>
</comment>
<evidence type="ECO:0000313" key="2">
    <source>
        <dbReference type="EMBL" id="KAG8185718.1"/>
    </source>
</evidence>
<evidence type="ECO:0000256" key="1">
    <source>
        <dbReference type="SAM" id="MobiDB-lite"/>
    </source>
</evidence>
<name>A0AAV6UPM1_9ARAC</name>